<feature type="transmembrane region" description="Helical" evidence="1">
    <location>
        <begin position="159"/>
        <end position="180"/>
    </location>
</feature>
<evidence type="ECO:0000313" key="4">
    <source>
        <dbReference type="Proteomes" id="UP000094444"/>
    </source>
</evidence>
<dbReference type="InParanoid" id="A0A2P5HXY1"/>
<sequence length="413" mass="45203">MAISDLGISSGGLPPGPALTIVECFLTVAFYNVIELNVVIYSSFPRRTGLYFWSFVVATWGIAVYSVGFLTKDLNIIRNGFIYGTLIAVGWICMVTGQSMVLFSRMHLLVRDKRILRTTLACIVGNAIIGHVPTTVLLYGSNSRHPERWLEPYSIMERIHITIFFVQELAISAIYVVATIRLLRNKSRPSSPKASATGRRFLTHLIQINVIVVALDITILALEYAGLYVIQTAYKGMVYSVKLKLEFSILNALVDMTRAYRNARIGAPTRGLFEPLADNGNGGGEAILGKGSRGICTSGYAQLTQTVDHDGVIRYTGNNGQSMMGGHAVAYFTTTTTTTTGNKALELPSATHKRRNPDWAGAGTSLSEACAGGEYGDGGMPVPAQFVIPRHRREEWEEKSDLEELVLGTDILR</sequence>
<keyword evidence="4" id="KW-1185">Reference proteome</keyword>
<comment type="caution">
    <text evidence="3">The sequence shown here is derived from an EMBL/GenBank/DDBJ whole genome shotgun (WGS) entry which is preliminary data.</text>
</comment>
<dbReference type="STRING" id="158607.A0A2P5HXY1"/>
<proteinExistence type="predicted"/>
<feature type="transmembrane region" description="Helical" evidence="1">
    <location>
        <begin position="81"/>
        <end position="103"/>
    </location>
</feature>
<name>A0A2P5HXY1_DIAHE</name>
<gene>
    <name evidence="3" type="ORF">DHEL01_v206498</name>
</gene>
<feature type="transmembrane region" description="Helical" evidence="1">
    <location>
        <begin position="50"/>
        <end position="69"/>
    </location>
</feature>
<dbReference type="Proteomes" id="UP000094444">
    <property type="component" value="Unassembled WGS sequence"/>
</dbReference>
<dbReference type="PANTHER" id="PTHR37013:SF3">
    <property type="entry name" value="INTEGRAL MEMBRANE PROTEIN (AFU_ORTHOLOGUE AFUA_1G05950)"/>
    <property type="match status" value="1"/>
</dbReference>
<dbReference type="OrthoDB" id="405906at2759"/>
<evidence type="ECO:0000313" key="3">
    <source>
        <dbReference type="EMBL" id="POS75110.1"/>
    </source>
</evidence>
<feature type="transmembrane region" description="Helical" evidence="1">
    <location>
        <begin position="201"/>
        <end position="222"/>
    </location>
</feature>
<organism evidence="3 4">
    <name type="scientific">Diaporthe helianthi</name>
    <dbReference type="NCBI Taxonomy" id="158607"/>
    <lineage>
        <taxon>Eukaryota</taxon>
        <taxon>Fungi</taxon>
        <taxon>Dikarya</taxon>
        <taxon>Ascomycota</taxon>
        <taxon>Pezizomycotina</taxon>
        <taxon>Sordariomycetes</taxon>
        <taxon>Sordariomycetidae</taxon>
        <taxon>Diaporthales</taxon>
        <taxon>Diaporthaceae</taxon>
        <taxon>Diaporthe</taxon>
    </lineage>
</organism>
<accession>A0A2P5HXY1</accession>
<dbReference type="PANTHER" id="PTHR37013">
    <property type="entry name" value="INTEGRAL MEMBRANE PROTEIN (AFU_ORTHOLOGUE AFUA_1G05950)-RELATED"/>
    <property type="match status" value="1"/>
</dbReference>
<protein>
    <submittedName>
        <fullName evidence="3">Integral membrane protein</fullName>
    </submittedName>
</protein>
<feature type="transmembrane region" description="Helical" evidence="1">
    <location>
        <begin position="18"/>
        <end position="38"/>
    </location>
</feature>
<keyword evidence="1" id="KW-0812">Transmembrane</keyword>
<reference evidence="3" key="1">
    <citation type="submission" date="2017-09" db="EMBL/GenBank/DDBJ databases">
        <title>Polyketide synthases of a Diaporthe helianthi virulent isolate.</title>
        <authorList>
            <person name="Baroncelli R."/>
        </authorList>
    </citation>
    <scope>NUCLEOTIDE SEQUENCE [LARGE SCALE GENOMIC DNA]</scope>
    <source>
        <strain evidence="3">7/96</strain>
    </source>
</reference>
<keyword evidence="1" id="KW-0472">Membrane</keyword>
<dbReference type="Pfam" id="PF24802">
    <property type="entry name" value="DUF7703"/>
    <property type="match status" value="1"/>
</dbReference>
<dbReference type="AlphaFoldDB" id="A0A2P5HXY1"/>
<evidence type="ECO:0000259" key="2">
    <source>
        <dbReference type="Pfam" id="PF24802"/>
    </source>
</evidence>
<feature type="transmembrane region" description="Helical" evidence="1">
    <location>
        <begin position="115"/>
        <end position="139"/>
    </location>
</feature>
<evidence type="ECO:0000256" key="1">
    <source>
        <dbReference type="SAM" id="Phobius"/>
    </source>
</evidence>
<feature type="domain" description="DUF7703" evidence="2">
    <location>
        <begin position="23"/>
        <end position="259"/>
    </location>
</feature>
<keyword evidence="1" id="KW-1133">Transmembrane helix</keyword>
<dbReference type="InterPro" id="IPR056120">
    <property type="entry name" value="DUF7703"/>
</dbReference>
<dbReference type="EMBL" id="MAVT02000529">
    <property type="protein sequence ID" value="POS75110.1"/>
    <property type="molecule type" value="Genomic_DNA"/>
</dbReference>